<accession>A0ABN1PP86</accession>
<protein>
    <recommendedName>
        <fullName evidence="5">Methyltransferase family protein</fullName>
    </recommendedName>
</protein>
<evidence type="ECO:0008006" key="5">
    <source>
        <dbReference type="Google" id="ProtNLM"/>
    </source>
</evidence>
<dbReference type="Proteomes" id="UP001500542">
    <property type="component" value="Unassembled WGS sequence"/>
</dbReference>
<dbReference type="PANTHER" id="PTHR43861">
    <property type="entry name" value="TRANS-ACONITATE 2-METHYLTRANSFERASE-RELATED"/>
    <property type="match status" value="1"/>
</dbReference>
<feature type="region of interest" description="Disordered" evidence="2">
    <location>
        <begin position="1"/>
        <end position="22"/>
    </location>
</feature>
<dbReference type="EMBL" id="BAAAHK010000003">
    <property type="protein sequence ID" value="GAA0930562.1"/>
    <property type="molecule type" value="Genomic_DNA"/>
</dbReference>
<dbReference type="Pfam" id="PF13489">
    <property type="entry name" value="Methyltransf_23"/>
    <property type="match status" value="1"/>
</dbReference>
<sequence>MTTDERVGQGGAGPGELAPDGSSVDLYVQVQPHGEDELINAAIAPGSSILELGCGTGRITRPLVAFGHQVVAVDESAAMTSRITEAETVVSTIEELRLDRRFDVVLMMSYLINVADDGARQRLLDTCAHHVKSDGVVLLQQQDREVFARNVVRESPQRRVEVADVKQLPDDMQSATMIYTVDGRTWSQHVLVKNLTEETLSAALHASGLALDGYLTPDRGWIRAKLQ</sequence>
<comment type="caution">
    <text evidence="3">The sequence shown here is derived from an EMBL/GenBank/DDBJ whole genome shotgun (WGS) entry which is preliminary data.</text>
</comment>
<dbReference type="PANTHER" id="PTHR43861:SF3">
    <property type="entry name" value="PUTATIVE (AFU_ORTHOLOGUE AFUA_2G14390)-RELATED"/>
    <property type="match status" value="1"/>
</dbReference>
<evidence type="ECO:0000313" key="3">
    <source>
        <dbReference type="EMBL" id="GAA0930562.1"/>
    </source>
</evidence>
<dbReference type="SUPFAM" id="SSF53335">
    <property type="entry name" value="S-adenosyl-L-methionine-dependent methyltransferases"/>
    <property type="match status" value="1"/>
</dbReference>
<evidence type="ECO:0000256" key="1">
    <source>
        <dbReference type="ARBA" id="ARBA00022679"/>
    </source>
</evidence>
<dbReference type="RefSeq" id="WP_343965998.1">
    <property type="nucleotide sequence ID" value="NZ_BAAAHK010000003.1"/>
</dbReference>
<proteinExistence type="predicted"/>
<gene>
    <name evidence="3" type="ORF">GCM10009554_13800</name>
</gene>
<evidence type="ECO:0000313" key="4">
    <source>
        <dbReference type="Proteomes" id="UP001500542"/>
    </source>
</evidence>
<keyword evidence="1" id="KW-0808">Transferase</keyword>
<dbReference type="CDD" id="cd02440">
    <property type="entry name" value="AdoMet_MTases"/>
    <property type="match status" value="1"/>
</dbReference>
<keyword evidence="4" id="KW-1185">Reference proteome</keyword>
<dbReference type="InterPro" id="IPR029063">
    <property type="entry name" value="SAM-dependent_MTases_sf"/>
</dbReference>
<organism evidence="3 4">
    <name type="scientific">Kribbella koreensis</name>
    <dbReference type="NCBI Taxonomy" id="57909"/>
    <lineage>
        <taxon>Bacteria</taxon>
        <taxon>Bacillati</taxon>
        <taxon>Actinomycetota</taxon>
        <taxon>Actinomycetes</taxon>
        <taxon>Propionibacteriales</taxon>
        <taxon>Kribbellaceae</taxon>
        <taxon>Kribbella</taxon>
    </lineage>
</organism>
<dbReference type="Gene3D" id="2.20.130.10">
    <property type="entry name" value="CAC2371-like domains"/>
    <property type="match status" value="1"/>
</dbReference>
<dbReference type="Gene3D" id="3.40.50.150">
    <property type="entry name" value="Vaccinia Virus protein VP39"/>
    <property type="match status" value="1"/>
</dbReference>
<evidence type="ECO:0000256" key="2">
    <source>
        <dbReference type="SAM" id="MobiDB-lite"/>
    </source>
</evidence>
<reference evidence="3 4" key="1">
    <citation type="journal article" date="2019" name="Int. J. Syst. Evol. Microbiol.">
        <title>The Global Catalogue of Microorganisms (GCM) 10K type strain sequencing project: providing services to taxonomists for standard genome sequencing and annotation.</title>
        <authorList>
            <consortium name="The Broad Institute Genomics Platform"/>
            <consortium name="The Broad Institute Genome Sequencing Center for Infectious Disease"/>
            <person name="Wu L."/>
            <person name="Ma J."/>
        </authorList>
    </citation>
    <scope>NUCLEOTIDE SEQUENCE [LARGE SCALE GENOMIC DNA]</scope>
    <source>
        <strain evidence="3 4">JCM 10977</strain>
    </source>
</reference>
<name>A0ABN1PP86_9ACTN</name>